<evidence type="ECO:0000256" key="1">
    <source>
        <dbReference type="ARBA" id="ARBA00022729"/>
    </source>
</evidence>
<dbReference type="PANTHER" id="PTHR43739:SF2">
    <property type="entry name" value="OLIGOXYLOGLUCAN-REDUCING END-SPECIFIC XYLOGLUCANASE-RELATED"/>
    <property type="match status" value="1"/>
</dbReference>
<keyword evidence="8" id="KW-1185">Reference proteome</keyword>
<evidence type="ECO:0000256" key="3">
    <source>
        <dbReference type="ARBA" id="ARBA00023277"/>
    </source>
</evidence>
<dbReference type="Gene3D" id="2.130.10.10">
    <property type="entry name" value="YVTN repeat-like/Quinoprotein amine dehydrogenase"/>
    <property type="match status" value="2"/>
</dbReference>
<comment type="similarity">
    <text evidence="6">Belongs to the glycosyl hydrolase 74 family.</text>
</comment>
<dbReference type="InterPro" id="IPR015943">
    <property type="entry name" value="WD40/YVTN_repeat-like_dom_sf"/>
</dbReference>
<evidence type="ECO:0000256" key="4">
    <source>
        <dbReference type="ARBA" id="ARBA00023295"/>
    </source>
</evidence>
<dbReference type="GO" id="GO:0016798">
    <property type="term" value="F:hydrolase activity, acting on glycosyl bonds"/>
    <property type="evidence" value="ECO:0007669"/>
    <property type="project" value="UniProtKB-KW"/>
</dbReference>
<dbReference type="Proteomes" id="UP000198339">
    <property type="component" value="Unassembled WGS sequence"/>
</dbReference>
<reference evidence="7 8" key="1">
    <citation type="submission" date="2017-06" db="EMBL/GenBank/DDBJ databases">
        <authorList>
            <person name="Kim H.J."/>
            <person name="Triplett B.A."/>
        </authorList>
    </citation>
    <scope>NUCLEOTIDE SEQUENCE [LARGE SCALE GENOMIC DNA]</scope>
    <source>
        <strain evidence="7 8">DS15</strain>
    </source>
</reference>
<evidence type="ECO:0000313" key="7">
    <source>
        <dbReference type="EMBL" id="SNT02859.1"/>
    </source>
</evidence>
<dbReference type="InterPro" id="IPR002860">
    <property type="entry name" value="BNR_rpt"/>
</dbReference>
<accession>A0A239JAN7</accession>
<dbReference type="InterPro" id="IPR052025">
    <property type="entry name" value="Xyloglucanase_GH74"/>
</dbReference>
<dbReference type="CDD" id="cd15482">
    <property type="entry name" value="Sialidase_non-viral"/>
    <property type="match status" value="1"/>
</dbReference>
<dbReference type="Pfam" id="PF02012">
    <property type="entry name" value="BNR"/>
    <property type="match status" value="1"/>
</dbReference>
<keyword evidence="5" id="KW-0624">Polysaccharide degradation</keyword>
<protein>
    <submittedName>
        <fullName evidence="7">BNR/Asp-box repeat-containing protein</fullName>
    </submittedName>
</protein>
<dbReference type="GO" id="GO:0000272">
    <property type="term" value="P:polysaccharide catabolic process"/>
    <property type="evidence" value="ECO:0007669"/>
    <property type="project" value="UniProtKB-KW"/>
</dbReference>
<gene>
    <name evidence="7" type="ORF">SAMN06295955_109159</name>
</gene>
<sequence>MNIRRAGRWTAAALLGCGLLFVGPVWTASPSLAQQPAPYVWQSVPFGGGGYVDGFAYHPRTRGILYTRTDIGGLYRYDYEAKRWLPLLDHLSRQDGDLMGVLGIALDPANPDRVYAACGLYLNPWSRKGAILRSDDRGRSWQVTELPIHVGGNADGRGSGERLMVDPHNPMILYYGSNEDGLWKSTDGGQSFARTGAAERSFSLVAADPSDASSLWAGAADGGGGLFLSRDGGQSFQRIEALPAMIPQRLAFAPDGSLYVTFAKGDGKAAVNPNHATSGAVWKRDAKSGKWRDITPAGPIPGVAGGFSGVDVSRDGTVAVSTLDRWHPGDDIYVSRDGGESWTGLQGRARHLPGAYPWLVDYLKGEDRMGHWISDLKFNPFDPDEMIYGTGYGVWMSRNLASVKGDQKVDFDFAVDNLEETATLQLVSPTGGARVMAAMGDIAGAAWDDLTRSPSAGLFTPNSENNFSVDYAGRKPELVVRTAAHSPNNGYYSRDGGASWEPFASTPYRKPAQGEGRRGPGTIAISAAGSTLVWAPERDGAYHSVDGGKSWQRSSGWPVDTEQTLRPVSDKADDRIFYVFDRSTSRILASGDGGAQFHVLVDGLPKLEPWQNAQLAVVPGRTRDLWLTTSFGLFHSPDSKSKMIQIRGVDEPWLISFGAPMPKSGYPAIFLWGKVSGIEGLWRSDDKAASWTRIDDEAHRYGELRAIAGDMVEAGTLYLAPHGRGVIVGRPANQGQKGDPF</sequence>
<evidence type="ECO:0000256" key="2">
    <source>
        <dbReference type="ARBA" id="ARBA00022801"/>
    </source>
</evidence>
<dbReference type="GO" id="GO:0010411">
    <property type="term" value="P:xyloglucan metabolic process"/>
    <property type="evidence" value="ECO:0007669"/>
    <property type="project" value="TreeGrafter"/>
</dbReference>
<evidence type="ECO:0000256" key="5">
    <source>
        <dbReference type="ARBA" id="ARBA00023326"/>
    </source>
</evidence>
<organism evidence="7 8">
    <name type="scientific">Sphingopyxis indica</name>
    <dbReference type="NCBI Taxonomy" id="436663"/>
    <lineage>
        <taxon>Bacteria</taxon>
        <taxon>Pseudomonadati</taxon>
        <taxon>Pseudomonadota</taxon>
        <taxon>Alphaproteobacteria</taxon>
        <taxon>Sphingomonadales</taxon>
        <taxon>Sphingomonadaceae</taxon>
        <taxon>Sphingopyxis</taxon>
    </lineage>
</organism>
<evidence type="ECO:0000256" key="6">
    <source>
        <dbReference type="ARBA" id="ARBA00037986"/>
    </source>
</evidence>
<dbReference type="AlphaFoldDB" id="A0A239JAN7"/>
<proteinExistence type="inferred from homology"/>
<dbReference type="EMBL" id="FZPA01000009">
    <property type="protein sequence ID" value="SNT02859.1"/>
    <property type="molecule type" value="Genomic_DNA"/>
</dbReference>
<name>A0A239JAN7_9SPHN</name>
<dbReference type="RefSeq" id="WP_089216465.1">
    <property type="nucleotide sequence ID" value="NZ_FZPA01000009.1"/>
</dbReference>
<evidence type="ECO:0000313" key="8">
    <source>
        <dbReference type="Proteomes" id="UP000198339"/>
    </source>
</evidence>
<keyword evidence="4" id="KW-0326">Glycosidase</keyword>
<keyword evidence="2" id="KW-0378">Hydrolase</keyword>
<dbReference type="PANTHER" id="PTHR43739">
    <property type="entry name" value="XYLOGLUCANASE (EUROFUNG)"/>
    <property type="match status" value="1"/>
</dbReference>
<keyword evidence="3" id="KW-0119">Carbohydrate metabolism</keyword>
<keyword evidence="1" id="KW-0732">Signal</keyword>
<dbReference type="SUPFAM" id="SSF110296">
    <property type="entry name" value="Oligoxyloglucan reducing end-specific cellobiohydrolase"/>
    <property type="match status" value="2"/>
</dbReference>